<proteinExistence type="predicted"/>
<dbReference type="PANTHER" id="PTHR47381">
    <property type="entry name" value="ALPHA/BETA-HYDROLASES SUPERFAMILY PROTEIN"/>
    <property type="match status" value="1"/>
</dbReference>
<dbReference type="InterPro" id="IPR029058">
    <property type="entry name" value="AB_hydrolase_fold"/>
</dbReference>
<reference evidence="1" key="1">
    <citation type="submission" date="2021-02" db="EMBL/GenBank/DDBJ databases">
        <title>Psilocybe cubensis genome.</title>
        <authorList>
            <person name="Mckernan K.J."/>
            <person name="Crawford S."/>
            <person name="Trippe A."/>
            <person name="Kane L.T."/>
            <person name="Mclaughlin S."/>
        </authorList>
    </citation>
    <scope>NUCLEOTIDE SEQUENCE [LARGE SCALE GENOMIC DNA]</scope>
    <source>
        <strain evidence="1">MGC-MH-2018</strain>
    </source>
</reference>
<dbReference type="PANTHER" id="PTHR47381:SF3">
    <property type="entry name" value="ALPHA_BETA-HYDROLASES SUPERFAMILY PROTEIN"/>
    <property type="match status" value="1"/>
</dbReference>
<name>A0A8H7XYV6_PSICU</name>
<organism evidence="1">
    <name type="scientific">Psilocybe cubensis</name>
    <name type="common">Psychedelic mushroom</name>
    <name type="synonym">Stropharia cubensis</name>
    <dbReference type="NCBI Taxonomy" id="181762"/>
    <lineage>
        <taxon>Eukaryota</taxon>
        <taxon>Fungi</taxon>
        <taxon>Dikarya</taxon>
        <taxon>Basidiomycota</taxon>
        <taxon>Agaricomycotina</taxon>
        <taxon>Agaricomycetes</taxon>
        <taxon>Agaricomycetidae</taxon>
        <taxon>Agaricales</taxon>
        <taxon>Agaricineae</taxon>
        <taxon>Strophariaceae</taxon>
        <taxon>Psilocybe</taxon>
    </lineage>
</organism>
<dbReference type="SUPFAM" id="SSF53474">
    <property type="entry name" value="alpha/beta-Hydrolases"/>
    <property type="match status" value="1"/>
</dbReference>
<comment type="caution">
    <text evidence="1">The sequence shown here is derived from an EMBL/GenBank/DDBJ whole genome shotgun (WGS) entry which is preliminary data.</text>
</comment>
<dbReference type="AlphaFoldDB" id="A0A8H7XYV6"/>
<evidence type="ECO:0000313" key="1">
    <source>
        <dbReference type="EMBL" id="KAG5170321.1"/>
    </source>
</evidence>
<accession>A0A8H7XYV6</accession>
<dbReference type="EMBL" id="JAFIQS010000004">
    <property type="protein sequence ID" value="KAG5170321.1"/>
    <property type="molecule type" value="Genomic_DNA"/>
</dbReference>
<dbReference type="OrthoDB" id="2152248at2759"/>
<protein>
    <submittedName>
        <fullName evidence="1">Uncharacterized protein</fullName>
    </submittedName>
</protein>
<gene>
    <name evidence="1" type="ORF">JR316_004710</name>
</gene>
<dbReference type="Gene3D" id="3.40.50.1820">
    <property type="entry name" value="alpha/beta hydrolase"/>
    <property type="match status" value="1"/>
</dbReference>
<sequence>MSVSVVKQSFTIGGIQTTIFKTSRAPDGSVAVVFLLHGRQGSAEDVVSFAASLLQKEKDVPKSRGLYVVTLDHRNHGGRTVEVRANNTWQEKNELHAMDMYSIQVGTARDITFLCDFLPTYLFPHDECKVDAWGVVGISLGGHSSWLALSQDPRITVGIPIIGCPDYLELMKYRANESGVSLEAPYMPVSFFKLIKSVDPASKEYASITAANPFLGKKILVLSGEKDPLVPWVASEKFVDRLEVGDGSKRVFLQKGVGHKCTEEMVSEACSFIEAELLN</sequence>